<keyword evidence="5" id="KW-0560">Oxidoreductase</keyword>
<comment type="pathway">
    <text evidence="1">Lipid metabolism; fatty acid beta-oxidation.</text>
</comment>
<dbReference type="InterPro" id="IPR050136">
    <property type="entry name" value="FA_oxidation_alpha_subunit"/>
</dbReference>
<evidence type="ECO:0000256" key="6">
    <source>
        <dbReference type="ARBA" id="ARBA00023027"/>
    </source>
</evidence>
<evidence type="ECO:0000256" key="2">
    <source>
        <dbReference type="ARBA" id="ARBA00007005"/>
    </source>
</evidence>
<dbReference type="Gene3D" id="3.90.226.10">
    <property type="entry name" value="2-enoyl-CoA Hydratase, Chain A, domain 1"/>
    <property type="match status" value="1"/>
</dbReference>
<name>A0ABM7PEV9_9BACT</name>
<evidence type="ECO:0000256" key="7">
    <source>
        <dbReference type="ARBA" id="ARBA00023098"/>
    </source>
</evidence>
<evidence type="ECO:0000259" key="12">
    <source>
        <dbReference type="Pfam" id="PF02737"/>
    </source>
</evidence>
<keyword evidence="14" id="KW-1185">Reference proteome</keyword>
<keyword evidence="7" id="KW-0443">Lipid metabolism</keyword>
<dbReference type="Pfam" id="PF00725">
    <property type="entry name" value="3HCDH"/>
    <property type="match status" value="2"/>
</dbReference>
<evidence type="ECO:0000256" key="9">
    <source>
        <dbReference type="ARBA" id="ARBA00023268"/>
    </source>
</evidence>
<protein>
    <submittedName>
        <fullName evidence="13">Fatty acid oxidation complex subunit alpha</fullName>
    </submittedName>
</protein>
<sequence>MTRHITTEKLINGVWVVTLDSADSPVNALSSALFDEVESLIGEVEGDRTAKGLVIISGKGDTFVAGADLDEVSTMTTKEEVTAYIGRANAILSRLEAWPKPVVCAIHGACMGGGLELAMACNARVASDSSKTVFSLPEVKLGLLPAGGGTQRLPGLIGISEALSMMLMGKQLRPQKAMKLGLIDDITHPFALKDAAVARVLKLVGGEAARRKVKRALPQAVMEKVKPGRSLIFYLAKKGVLSQTKGVYPAPLAIIDSVKYGSEHGVERGIQQDVHRFADLVLSPESRGLTSLFHAMKGAGKGLVNGNARDVKKLAILGAGLMGNGVAGVSTDLVDSLLIKDISLDGAAKGVQEVRDGLAIRAKSGGITNFEKQMQGAKVMACDDFFFFSGTDMVIEAAFEDLTLKKKLLKEVEEATEGRTIFASNTSSLPISEIAKDAKYPELVIGMHYFSPVRSMPLLEIIATDQTADWVIETAVDFGMKQGKTCIVVQDGPAFYTTRILTIMLNEAMLLLEEGVDVSVLDDVMMRFGFPVGPVTLVDEVGFDVGVHVGAVMKPTADARAIPQSSVLGKLHGKGFLGRKNKKGFYDYGKKKRGKKAVNPDVKGIIGTKGKSRISVEEIQQRVGLTMVNEAILCLEEGVIRTPADGDLGAVLGLGFPPFTGGPFRYTDKRGPADVLKTLDGLEKKYGKRFKAATLLREKVKDGTLFHADNPL</sequence>
<proteinExistence type="inferred from homology"/>
<feature type="domain" description="3-hydroxyacyl-CoA dehydrogenase NAD binding" evidence="12">
    <location>
        <begin position="313"/>
        <end position="491"/>
    </location>
</feature>
<comment type="similarity">
    <text evidence="2">In the central section; belongs to the 3-hydroxyacyl-CoA dehydrogenase family.</text>
</comment>
<organism evidence="13 14">
    <name type="scientific">Desulfoluna limicola</name>
    <dbReference type="NCBI Taxonomy" id="2810562"/>
    <lineage>
        <taxon>Bacteria</taxon>
        <taxon>Pseudomonadati</taxon>
        <taxon>Thermodesulfobacteriota</taxon>
        <taxon>Desulfobacteria</taxon>
        <taxon>Desulfobacterales</taxon>
        <taxon>Desulfolunaceae</taxon>
        <taxon>Desulfoluna</taxon>
    </lineage>
</organism>
<evidence type="ECO:0000313" key="13">
    <source>
        <dbReference type="EMBL" id="BCS96085.1"/>
    </source>
</evidence>
<dbReference type="InterPro" id="IPR008927">
    <property type="entry name" value="6-PGluconate_DH-like_C_sf"/>
</dbReference>
<feature type="domain" description="3-hydroxyacyl-CoA dehydrogenase C-terminal" evidence="11">
    <location>
        <begin position="495"/>
        <end position="588"/>
    </location>
</feature>
<dbReference type="PANTHER" id="PTHR43612">
    <property type="entry name" value="TRIFUNCTIONAL ENZYME SUBUNIT ALPHA"/>
    <property type="match status" value="1"/>
</dbReference>
<dbReference type="PANTHER" id="PTHR43612:SF3">
    <property type="entry name" value="TRIFUNCTIONAL ENZYME SUBUNIT ALPHA, MITOCHONDRIAL"/>
    <property type="match status" value="1"/>
</dbReference>
<dbReference type="InterPro" id="IPR029045">
    <property type="entry name" value="ClpP/crotonase-like_dom_sf"/>
</dbReference>
<evidence type="ECO:0000256" key="3">
    <source>
        <dbReference type="ARBA" id="ARBA00022832"/>
    </source>
</evidence>
<reference evidence="13 14" key="1">
    <citation type="submission" date="2021-02" db="EMBL/GenBank/DDBJ databases">
        <title>Complete genome of Desulfoluna sp. strain ASN36.</title>
        <authorList>
            <person name="Takahashi A."/>
            <person name="Kojima H."/>
            <person name="Fukui M."/>
        </authorList>
    </citation>
    <scope>NUCLEOTIDE SEQUENCE [LARGE SCALE GENOMIC DNA]</scope>
    <source>
        <strain evidence="13 14">ASN36</strain>
    </source>
</reference>
<evidence type="ECO:0000256" key="10">
    <source>
        <dbReference type="ARBA" id="ARBA00049556"/>
    </source>
</evidence>
<dbReference type="Pfam" id="PF02737">
    <property type="entry name" value="3HCDH_N"/>
    <property type="match status" value="1"/>
</dbReference>
<feature type="domain" description="3-hydroxyacyl-CoA dehydrogenase C-terminal" evidence="11">
    <location>
        <begin position="620"/>
        <end position="705"/>
    </location>
</feature>
<dbReference type="SUPFAM" id="SSF52096">
    <property type="entry name" value="ClpP/crotonase"/>
    <property type="match status" value="1"/>
</dbReference>
<evidence type="ECO:0000256" key="8">
    <source>
        <dbReference type="ARBA" id="ARBA00023239"/>
    </source>
</evidence>
<evidence type="ECO:0000256" key="5">
    <source>
        <dbReference type="ARBA" id="ARBA00023002"/>
    </source>
</evidence>
<accession>A0ABM7PEV9</accession>
<evidence type="ECO:0000256" key="4">
    <source>
        <dbReference type="ARBA" id="ARBA00022963"/>
    </source>
</evidence>
<dbReference type="Gene3D" id="1.10.1040.50">
    <property type="match status" value="1"/>
</dbReference>
<dbReference type="InterPro" id="IPR006176">
    <property type="entry name" value="3-OHacyl-CoA_DH_NAD-bd"/>
</dbReference>
<dbReference type="Proteomes" id="UP001320148">
    <property type="component" value="Chromosome"/>
</dbReference>
<keyword evidence="9" id="KW-0511">Multifunctional enzyme</keyword>
<evidence type="ECO:0000259" key="11">
    <source>
        <dbReference type="Pfam" id="PF00725"/>
    </source>
</evidence>
<dbReference type="Pfam" id="PF00378">
    <property type="entry name" value="ECH_1"/>
    <property type="match status" value="1"/>
</dbReference>
<evidence type="ECO:0000256" key="1">
    <source>
        <dbReference type="ARBA" id="ARBA00005005"/>
    </source>
</evidence>
<dbReference type="RefSeq" id="WP_236892446.1">
    <property type="nucleotide sequence ID" value="NZ_AP024488.1"/>
</dbReference>
<keyword evidence="8" id="KW-0456">Lyase</keyword>
<gene>
    <name evidence="13" type="primary">fadJ_2</name>
    <name evidence="13" type="ORF">DSLASN_17170</name>
</gene>
<dbReference type="SUPFAM" id="SSF48179">
    <property type="entry name" value="6-phosphogluconate dehydrogenase C-terminal domain-like"/>
    <property type="match status" value="2"/>
</dbReference>
<dbReference type="EMBL" id="AP024488">
    <property type="protein sequence ID" value="BCS96085.1"/>
    <property type="molecule type" value="Genomic_DNA"/>
</dbReference>
<comment type="catalytic activity">
    <reaction evidence="10">
        <text>a (3S)-3-hydroxyacyl-CoA + NAD(+) = a 3-oxoacyl-CoA + NADH + H(+)</text>
        <dbReference type="Rhea" id="RHEA:22432"/>
        <dbReference type="ChEBI" id="CHEBI:15378"/>
        <dbReference type="ChEBI" id="CHEBI:57318"/>
        <dbReference type="ChEBI" id="CHEBI:57540"/>
        <dbReference type="ChEBI" id="CHEBI:57945"/>
        <dbReference type="ChEBI" id="CHEBI:90726"/>
        <dbReference type="EC" id="1.1.1.35"/>
    </reaction>
</comment>
<dbReference type="InterPro" id="IPR001753">
    <property type="entry name" value="Enoyl-CoA_hydra/iso"/>
</dbReference>
<evidence type="ECO:0000313" key="14">
    <source>
        <dbReference type="Proteomes" id="UP001320148"/>
    </source>
</evidence>
<keyword evidence="4" id="KW-0442">Lipid degradation</keyword>
<dbReference type="InterPro" id="IPR036291">
    <property type="entry name" value="NAD(P)-bd_dom_sf"/>
</dbReference>
<dbReference type="SUPFAM" id="SSF51735">
    <property type="entry name" value="NAD(P)-binding Rossmann-fold domains"/>
    <property type="match status" value="1"/>
</dbReference>
<keyword evidence="6" id="KW-0520">NAD</keyword>
<dbReference type="CDD" id="cd06558">
    <property type="entry name" value="crotonase-like"/>
    <property type="match status" value="1"/>
</dbReference>
<dbReference type="InterPro" id="IPR006108">
    <property type="entry name" value="3HC_DH_C"/>
</dbReference>
<keyword evidence="3" id="KW-0276">Fatty acid metabolism</keyword>
<dbReference type="Gene3D" id="3.40.50.720">
    <property type="entry name" value="NAD(P)-binding Rossmann-like Domain"/>
    <property type="match status" value="1"/>
</dbReference>